<evidence type="ECO:0000259" key="7">
    <source>
        <dbReference type="PROSITE" id="PS50026"/>
    </source>
</evidence>
<keyword evidence="1 5" id="KW-0245">EGF-like domain</keyword>
<dbReference type="PROSITE" id="PS50026">
    <property type="entry name" value="EGF_3"/>
    <property type="match status" value="1"/>
</dbReference>
<evidence type="ECO:0000256" key="2">
    <source>
        <dbReference type="ARBA" id="ARBA00022729"/>
    </source>
</evidence>
<dbReference type="Pfam" id="PF00008">
    <property type="entry name" value="EGF"/>
    <property type="match status" value="1"/>
</dbReference>
<dbReference type="InterPro" id="IPR000742">
    <property type="entry name" value="EGF"/>
</dbReference>
<proteinExistence type="predicted"/>
<dbReference type="AlphaFoldDB" id="A0A8C3J3D2"/>
<comment type="caution">
    <text evidence="5">Lacks conserved residue(s) required for the propagation of feature annotation.</text>
</comment>
<evidence type="ECO:0000256" key="5">
    <source>
        <dbReference type="PROSITE-ProRule" id="PRU00076"/>
    </source>
</evidence>
<dbReference type="FunFam" id="2.10.25.10:FF:000066">
    <property type="entry name" value="FAT atypical cadherin 4"/>
    <property type="match status" value="1"/>
</dbReference>
<dbReference type="Ensembl" id="ENSCPGT00000001799.1">
    <property type="protein sequence ID" value="ENSCPGP00000001641.1"/>
    <property type="gene ID" value="ENSCPGG00000001245.1"/>
</dbReference>
<dbReference type="SMART" id="SM00181">
    <property type="entry name" value="EGF"/>
    <property type="match status" value="1"/>
</dbReference>
<evidence type="ECO:0000256" key="3">
    <source>
        <dbReference type="ARBA" id="ARBA00022737"/>
    </source>
</evidence>
<protein>
    <recommendedName>
        <fullName evidence="7">EGF-like domain-containing protein</fullName>
    </recommendedName>
</protein>
<evidence type="ECO:0000256" key="6">
    <source>
        <dbReference type="SAM" id="SignalP"/>
    </source>
</evidence>
<keyword evidence="9" id="KW-1185">Reference proteome</keyword>
<feature type="domain" description="EGF-like" evidence="7">
    <location>
        <begin position="33"/>
        <end position="68"/>
    </location>
</feature>
<dbReference type="SUPFAM" id="SSF57196">
    <property type="entry name" value="EGF/Laminin"/>
    <property type="match status" value="1"/>
</dbReference>
<feature type="signal peptide" evidence="6">
    <location>
        <begin position="1"/>
        <end position="24"/>
    </location>
</feature>
<evidence type="ECO:0000313" key="9">
    <source>
        <dbReference type="Proteomes" id="UP000694419"/>
    </source>
</evidence>
<reference evidence="8" key="2">
    <citation type="submission" date="2025-09" db="UniProtKB">
        <authorList>
            <consortium name="Ensembl"/>
        </authorList>
    </citation>
    <scope>IDENTIFICATION</scope>
</reference>
<organism evidence="8 9">
    <name type="scientific">Calidris pygmaea</name>
    <name type="common">Spoon-billed sandpiper</name>
    <dbReference type="NCBI Taxonomy" id="425635"/>
    <lineage>
        <taxon>Eukaryota</taxon>
        <taxon>Metazoa</taxon>
        <taxon>Chordata</taxon>
        <taxon>Craniata</taxon>
        <taxon>Vertebrata</taxon>
        <taxon>Euteleostomi</taxon>
        <taxon>Archelosauria</taxon>
        <taxon>Archosauria</taxon>
        <taxon>Dinosauria</taxon>
        <taxon>Saurischia</taxon>
        <taxon>Theropoda</taxon>
        <taxon>Coelurosauria</taxon>
        <taxon>Aves</taxon>
        <taxon>Neognathae</taxon>
        <taxon>Neoaves</taxon>
        <taxon>Charadriiformes</taxon>
        <taxon>Scolopacidae</taxon>
        <taxon>Calidris</taxon>
    </lineage>
</organism>
<keyword evidence="2 6" id="KW-0732">Signal</keyword>
<evidence type="ECO:0000256" key="4">
    <source>
        <dbReference type="ARBA" id="ARBA00023157"/>
    </source>
</evidence>
<name>A0A8C3J3D2_9CHAR</name>
<keyword evidence="4" id="KW-1015">Disulfide bond</keyword>
<feature type="chain" id="PRO_5034235595" description="EGF-like domain-containing protein" evidence="6">
    <location>
        <begin position="25"/>
        <end position="88"/>
    </location>
</feature>
<dbReference type="CDD" id="cd00054">
    <property type="entry name" value="EGF_CA"/>
    <property type="match status" value="1"/>
</dbReference>
<evidence type="ECO:0000313" key="8">
    <source>
        <dbReference type="Ensembl" id="ENSCPGP00000001641.1"/>
    </source>
</evidence>
<accession>A0A8C3J3D2</accession>
<sequence>MDRTNTDSLTLLWLLLCLNPSVLLVFVAEAKSPVNLCKPNPCMNQGVCILGPGSYRCECHGWEGPHCESSKDQQMATAADAIPSAQPL</sequence>
<reference evidence="8" key="1">
    <citation type="submission" date="2025-08" db="UniProtKB">
        <authorList>
            <consortium name="Ensembl"/>
        </authorList>
    </citation>
    <scope>IDENTIFICATION</scope>
</reference>
<keyword evidence="3" id="KW-0677">Repeat</keyword>
<evidence type="ECO:0000256" key="1">
    <source>
        <dbReference type="ARBA" id="ARBA00022536"/>
    </source>
</evidence>
<dbReference type="Proteomes" id="UP000694419">
    <property type="component" value="Unplaced"/>
</dbReference>
<dbReference type="Gene3D" id="2.10.25.10">
    <property type="entry name" value="Laminin"/>
    <property type="match status" value="1"/>
</dbReference>